<reference evidence="1" key="3">
    <citation type="submission" date="2022-06" db="UniProtKB">
        <authorList>
            <consortium name="EnsemblPlants"/>
        </authorList>
    </citation>
    <scope>IDENTIFICATION</scope>
</reference>
<organism evidence="1 2">
    <name type="scientific">Triticum urartu</name>
    <name type="common">Red wild einkorn</name>
    <name type="synonym">Crithodium urartu</name>
    <dbReference type="NCBI Taxonomy" id="4572"/>
    <lineage>
        <taxon>Eukaryota</taxon>
        <taxon>Viridiplantae</taxon>
        <taxon>Streptophyta</taxon>
        <taxon>Embryophyta</taxon>
        <taxon>Tracheophyta</taxon>
        <taxon>Spermatophyta</taxon>
        <taxon>Magnoliopsida</taxon>
        <taxon>Liliopsida</taxon>
        <taxon>Poales</taxon>
        <taxon>Poaceae</taxon>
        <taxon>BOP clade</taxon>
        <taxon>Pooideae</taxon>
        <taxon>Triticodae</taxon>
        <taxon>Triticeae</taxon>
        <taxon>Triticinae</taxon>
        <taxon>Triticum</taxon>
    </lineage>
</organism>
<evidence type="ECO:0000313" key="2">
    <source>
        <dbReference type="Proteomes" id="UP000015106"/>
    </source>
</evidence>
<protein>
    <submittedName>
        <fullName evidence="1">Uncharacterized protein</fullName>
    </submittedName>
</protein>
<reference evidence="2" key="1">
    <citation type="journal article" date="2013" name="Nature">
        <title>Draft genome of the wheat A-genome progenitor Triticum urartu.</title>
        <authorList>
            <person name="Ling H.Q."/>
            <person name="Zhao S."/>
            <person name="Liu D."/>
            <person name="Wang J."/>
            <person name="Sun H."/>
            <person name="Zhang C."/>
            <person name="Fan H."/>
            <person name="Li D."/>
            <person name="Dong L."/>
            <person name="Tao Y."/>
            <person name="Gao C."/>
            <person name="Wu H."/>
            <person name="Li Y."/>
            <person name="Cui Y."/>
            <person name="Guo X."/>
            <person name="Zheng S."/>
            <person name="Wang B."/>
            <person name="Yu K."/>
            <person name="Liang Q."/>
            <person name="Yang W."/>
            <person name="Lou X."/>
            <person name="Chen J."/>
            <person name="Feng M."/>
            <person name="Jian J."/>
            <person name="Zhang X."/>
            <person name="Luo G."/>
            <person name="Jiang Y."/>
            <person name="Liu J."/>
            <person name="Wang Z."/>
            <person name="Sha Y."/>
            <person name="Zhang B."/>
            <person name="Wu H."/>
            <person name="Tang D."/>
            <person name="Shen Q."/>
            <person name="Xue P."/>
            <person name="Zou S."/>
            <person name="Wang X."/>
            <person name="Liu X."/>
            <person name="Wang F."/>
            <person name="Yang Y."/>
            <person name="An X."/>
            <person name="Dong Z."/>
            <person name="Zhang K."/>
            <person name="Zhang X."/>
            <person name="Luo M.C."/>
            <person name="Dvorak J."/>
            <person name="Tong Y."/>
            <person name="Wang J."/>
            <person name="Yang H."/>
            <person name="Li Z."/>
            <person name="Wang D."/>
            <person name="Zhang A."/>
            <person name="Wang J."/>
        </authorList>
    </citation>
    <scope>NUCLEOTIDE SEQUENCE</scope>
    <source>
        <strain evidence="2">cv. G1812</strain>
    </source>
</reference>
<dbReference type="Gramene" id="TuG1812G0100000677.01.T06">
    <property type="protein sequence ID" value="TuG1812G0100000677.01.T06"/>
    <property type="gene ID" value="TuG1812G0100000677.01"/>
</dbReference>
<accession>A0A8R7JVR2</accession>
<keyword evidence="2" id="KW-1185">Reference proteome</keyword>
<name>A0A8R7JVR2_TRIUA</name>
<sequence>MVLLKRMMLRKRRLLRMLTSMHLVIIMRLWSRAIPSLLPTSHCLLSPTNLLLVRHHLFLMHHLLFSMPFTLVPEWQHAMVEEFAALELTIHNRTEHPHS</sequence>
<dbReference type="EnsemblPlants" id="TuG1812G0100000677.01.T06">
    <property type="protein sequence ID" value="TuG1812G0100000677.01.T06"/>
    <property type="gene ID" value="TuG1812G0100000677.01"/>
</dbReference>
<dbReference type="AlphaFoldDB" id="A0A8R7JVR2"/>
<evidence type="ECO:0000313" key="1">
    <source>
        <dbReference type="EnsemblPlants" id="TuG1812G0100000677.01.T06"/>
    </source>
</evidence>
<proteinExistence type="predicted"/>
<reference evidence="1" key="2">
    <citation type="submission" date="2018-03" db="EMBL/GenBank/DDBJ databases">
        <title>The Triticum urartu genome reveals the dynamic nature of wheat genome evolution.</title>
        <authorList>
            <person name="Ling H."/>
            <person name="Ma B."/>
            <person name="Shi X."/>
            <person name="Liu H."/>
            <person name="Dong L."/>
            <person name="Sun H."/>
            <person name="Cao Y."/>
            <person name="Gao Q."/>
            <person name="Zheng S."/>
            <person name="Li Y."/>
            <person name="Yu Y."/>
            <person name="Du H."/>
            <person name="Qi M."/>
            <person name="Li Y."/>
            <person name="Yu H."/>
            <person name="Cui Y."/>
            <person name="Wang N."/>
            <person name="Chen C."/>
            <person name="Wu H."/>
            <person name="Zhao Y."/>
            <person name="Zhang J."/>
            <person name="Li Y."/>
            <person name="Zhou W."/>
            <person name="Zhang B."/>
            <person name="Hu W."/>
            <person name="Eijk M."/>
            <person name="Tang J."/>
            <person name="Witsenboer H."/>
            <person name="Zhao S."/>
            <person name="Li Z."/>
            <person name="Zhang A."/>
            <person name="Wang D."/>
            <person name="Liang C."/>
        </authorList>
    </citation>
    <scope>NUCLEOTIDE SEQUENCE [LARGE SCALE GENOMIC DNA]</scope>
    <source>
        <strain evidence="1">cv. G1812</strain>
    </source>
</reference>
<dbReference type="Proteomes" id="UP000015106">
    <property type="component" value="Chromosome 1"/>
</dbReference>